<keyword evidence="4" id="KW-0479">Metal-binding</keyword>
<dbReference type="GO" id="GO:0019693">
    <property type="term" value="P:ribose phosphate metabolic process"/>
    <property type="evidence" value="ECO:0007669"/>
    <property type="project" value="TreeGrafter"/>
</dbReference>
<evidence type="ECO:0000313" key="7">
    <source>
        <dbReference type="EMBL" id="AZV44213.1"/>
    </source>
</evidence>
<comment type="subunit">
    <text evidence="2">Homodimer.</text>
</comment>
<dbReference type="NCBIfam" id="TIGR00052">
    <property type="entry name" value="nudix-type nucleoside diphosphatase, YffH/AdpP family"/>
    <property type="match status" value="1"/>
</dbReference>
<evidence type="ECO:0000256" key="5">
    <source>
        <dbReference type="PIRSR" id="PIRSR604385-3"/>
    </source>
</evidence>
<dbReference type="PROSITE" id="PS51462">
    <property type="entry name" value="NUDIX"/>
    <property type="match status" value="1"/>
</dbReference>
<evidence type="ECO:0000256" key="3">
    <source>
        <dbReference type="ARBA" id="ARBA00022801"/>
    </source>
</evidence>
<name>A0A3T0KVF8_9BACI</name>
<keyword evidence="4" id="KW-0460">Magnesium</keyword>
<feature type="binding site" evidence="4">
    <location>
        <position position="102"/>
    </location>
    <ligand>
        <name>Mg(2+)</name>
        <dbReference type="ChEBI" id="CHEBI:18420"/>
        <label>1</label>
    </ligand>
</feature>
<dbReference type="OrthoDB" id="9806150at2"/>
<feature type="binding site" evidence="4">
    <location>
        <position position="106"/>
    </location>
    <ligand>
        <name>Mg(2+)</name>
        <dbReference type="ChEBI" id="CHEBI:18420"/>
        <label>1</label>
    </ligand>
</feature>
<dbReference type="PROSITE" id="PS00893">
    <property type="entry name" value="NUDIX_BOX"/>
    <property type="match status" value="1"/>
</dbReference>
<feature type="domain" description="Nudix hydrolase" evidence="6">
    <location>
        <begin position="50"/>
        <end position="181"/>
    </location>
</feature>
<sequence>MLNRTKEVDKLKKFEEKTLSSQKIFTGKVISLQVDDVELPNGKTSKREIIKHPGAVAVIAITDDGKIVMVEQYRKAMERSLVEIPAGKLEPGEEPLKTAERELEEETGYVCERLEHVISFYTSPGFADELVHVYVAHQLSKKEDAASLDEDEFVEVIELTLEEAQQYIEEEKIYDAKTAYAVQYLQLMEALQK</sequence>
<dbReference type="FunFam" id="3.90.79.10:FF:000024">
    <property type="entry name" value="ADP-ribose pyrophosphatase"/>
    <property type="match status" value="1"/>
</dbReference>
<reference evidence="7 8" key="1">
    <citation type="submission" date="2018-01" db="EMBL/GenBank/DDBJ databases">
        <title>Bacillus asahii Genome sequencing and assembly.</title>
        <authorList>
            <person name="Jiang H."/>
            <person name="Feng Y."/>
            <person name="Zhao F."/>
            <person name="Lin X."/>
        </authorList>
    </citation>
    <scope>NUCLEOTIDE SEQUENCE [LARGE SCALE GENOMIC DNA]</scope>
    <source>
        <strain evidence="7 8">OM18</strain>
    </source>
</reference>
<dbReference type="InterPro" id="IPR015797">
    <property type="entry name" value="NUDIX_hydrolase-like_dom_sf"/>
</dbReference>
<gene>
    <name evidence="7" type="primary">nudF</name>
    <name evidence="7" type="ORF">BAOM_3604</name>
</gene>
<dbReference type="PANTHER" id="PTHR11839">
    <property type="entry name" value="UDP/ADP-SUGAR PYROPHOSPHATASE"/>
    <property type="match status" value="1"/>
</dbReference>
<dbReference type="Pfam" id="PF00293">
    <property type="entry name" value="NUDIX"/>
    <property type="match status" value="1"/>
</dbReference>
<dbReference type="InterPro" id="IPR004385">
    <property type="entry name" value="NDP_pyrophosphatase"/>
</dbReference>
<dbReference type="GO" id="GO:0016818">
    <property type="term" value="F:hydrolase activity, acting on acid anhydrides, in phosphorus-containing anhydrides"/>
    <property type="evidence" value="ECO:0007669"/>
    <property type="project" value="InterPro"/>
</dbReference>
<keyword evidence="3" id="KW-0378">Hydrolase</keyword>
<feature type="short sequence motif" description="Nudix box" evidence="5">
    <location>
        <begin position="87"/>
        <end position="109"/>
    </location>
</feature>
<comment type="cofactor">
    <cofactor evidence="1 4">
        <name>Mg(2+)</name>
        <dbReference type="ChEBI" id="CHEBI:18420"/>
    </cofactor>
</comment>
<dbReference type="GO" id="GO:0046872">
    <property type="term" value="F:metal ion binding"/>
    <property type="evidence" value="ECO:0007669"/>
    <property type="project" value="UniProtKB-KW"/>
</dbReference>
<dbReference type="InterPro" id="IPR020084">
    <property type="entry name" value="NUDIX_hydrolase_CS"/>
</dbReference>
<dbReference type="Proteomes" id="UP000283095">
    <property type="component" value="Chromosome"/>
</dbReference>
<evidence type="ECO:0000256" key="4">
    <source>
        <dbReference type="PIRSR" id="PIRSR604385-2"/>
    </source>
</evidence>
<dbReference type="EMBL" id="CP026095">
    <property type="protein sequence ID" value="AZV44213.1"/>
    <property type="molecule type" value="Genomic_DNA"/>
</dbReference>
<organism evidence="7 8">
    <name type="scientific">Peribacillus asahii</name>
    <dbReference type="NCBI Taxonomy" id="228899"/>
    <lineage>
        <taxon>Bacteria</taxon>
        <taxon>Bacillati</taxon>
        <taxon>Bacillota</taxon>
        <taxon>Bacilli</taxon>
        <taxon>Bacillales</taxon>
        <taxon>Bacillaceae</taxon>
        <taxon>Peribacillus</taxon>
    </lineage>
</organism>
<dbReference type="GO" id="GO:0005829">
    <property type="term" value="C:cytosol"/>
    <property type="evidence" value="ECO:0007669"/>
    <property type="project" value="TreeGrafter"/>
</dbReference>
<dbReference type="GO" id="GO:0006753">
    <property type="term" value="P:nucleoside phosphate metabolic process"/>
    <property type="evidence" value="ECO:0007669"/>
    <property type="project" value="TreeGrafter"/>
</dbReference>
<accession>A0A3T0KVF8</accession>
<dbReference type="Gene3D" id="3.90.79.10">
    <property type="entry name" value="Nucleoside Triphosphate Pyrophosphohydrolase"/>
    <property type="match status" value="1"/>
</dbReference>
<dbReference type="AlphaFoldDB" id="A0A3T0KVF8"/>
<dbReference type="PANTHER" id="PTHR11839:SF18">
    <property type="entry name" value="NUDIX HYDROLASE DOMAIN-CONTAINING PROTEIN"/>
    <property type="match status" value="1"/>
</dbReference>
<dbReference type="InterPro" id="IPR000086">
    <property type="entry name" value="NUDIX_hydrolase_dom"/>
</dbReference>
<evidence type="ECO:0000256" key="1">
    <source>
        <dbReference type="ARBA" id="ARBA00001946"/>
    </source>
</evidence>
<feature type="binding site" evidence="4">
    <location>
        <position position="152"/>
    </location>
    <ligand>
        <name>Mg(2+)</name>
        <dbReference type="ChEBI" id="CHEBI:18420"/>
        <label>1</label>
    </ligand>
</feature>
<dbReference type="KEGG" id="pasa:BAOM_3604"/>
<dbReference type="SUPFAM" id="SSF55811">
    <property type="entry name" value="Nudix"/>
    <property type="match status" value="1"/>
</dbReference>
<proteinExistence type="predicted"/>
<protein>
    <submittedName>
        <fullName evidence="7">ADP-ribose pyrophosphatase</fullName>
    </submittedName>
</protein>
<evidence type="ECO:0000313" key="8">
    <source>
        <dbReference type="Proteomes" id="UP000283095"/>
    </source>
</evidence>
<evidence type="ECO:0000259" key="6">
    <source>
        <dbReference type="PROSITE" id="PS51462"/>
    </source>
</evidence>
<evidence type="ECO:0000256" key="2">
    <source>
        <dbReference type="ARBA" id="ARBA00011738"/>
    </source>
</evidence>
<feature type="binding site" evidence="4">
    <location>
        <position position="86"/>
    </location>
    <ligand>
        <name>Mg(2+)</name>
        <dbReference type="ChEBI" id="CHEBI:18420"/>
        <label>1</label>
    </ligand>
</feature>